<protein>
    <submittedName>
        <fullName evidence="1">Uncharacterized protein</fullName>
    </submittedName>
</protein>
<reference evidence="1 2" key="1">
    <citation type="submission" date="2024-07" db="EMBL/GenBank/DDBJ databases">
        <title>Section-level genome sequencing and comparative genomics of Aspergillus sections Usti and Cavernicolus.</title>
        <authorList>
            <consortium name="Lawrence Berkeley National Laboratory"/>
            <person name="Nybo J.L."/>
            <person name="Vesth T.C."/>
            <person name="Theobald S."/>
            <person name="Frisvad J.C."/>
            <person name="Larsen T.O."/>
            <person name="Kjaerboelling I."/>
            <person name="Rothschild-Mancinelli K."/>
            <person name="Lyhne E.K."/>
            <person name="Kogle M.E."/>
            <person name="Barry K."/>
            <person name="Clum A."/>
            <person name="Na H."/>
            <person name="Ledsgaard L."/>
            <person name="Lin J."/>
            <person name="Lipzen A."/>
            <person name="Kuo A."/>
            <person name="Riley R."/>
            <person name="Mondo S."/>
            <person name="Labutti K."/>
            <person name="Haridas S."/>
            <person name="Pangalinan J."/>
            <person name="Salamov A.A."/>
            <person name="Simmons B.A."/>
            <person name="Magnuson J.K."/>
            <person name="Chen J."/>
            <person name="Drula E."/>
            <person name="Henrissat B."/>
            <person name="Wiebenga A."/>
            <person name="Lubbers R.J."/>
            <person name="Gomes A.C."/>
            <person name="Makela M.R."/>
            <person name="Stajich J."/>
            <person name="Grigoriev I.V."/>
            <person name="Mortensen U.H."/>
            <person name="De Vries R.P."/>
            <person name="Baker S.E."/>
            <person name="Andersen M.R."/>
        </authorList>
    </citation>
    <scope>NUCLEOTIDE SEQUENCE [LARGE SCALE GENOMIC DNA]</scope>
    <source>
        <strain evidence="1 2">CBS 123904</strain>
    </source>
</reference>
<accession>A0ABR4IIT4</accession>
<evidence type="ECO:0000313" key="1">
    <source>
        <dbReference type="EMBL" id="KAL2827673.1"/>
    </source>
</evidence>
<name>A0ABR4IIT4_9EURO</name>
<comment type="caution">
    <text evidence="1">The sequence shown here is derived from an EMBL/GenBank/DDBJ whole genome shotgun (WGS) entry which is preliminary data.</text>
</comment>
<proteinExistence type="predicted"/>
<organism evidence="1 2">
    <name type="scientific">Aspergillus pseudoustus</name>
    <dbReference type="NCBI Taxonomy" id="1810923"/>
    <lineage>
        <taxon>Eukaryota</taxon>
        <taxon>Fungi</taxon>
        <taxon>Dikarya</taxon>
        <taxon>Ascomycota</taxon>
        <taxon>Pezizomycotina</taxon>
        <taxon>Eurotiomycetes</taxon>
        <taxon>Eurotiomycetidae</taxon>
        <taxon>Eurotiales</taxon>
        <taxon>Aspergillaceae</taxon>
        <taxon>Aspergillus</taxon>
        <taxon>Aspergillus subgen. Nidulantes</taxon>
    </lineage>
</organism>
<sequence>MHVHDNPPRELFNFPTLTKRHGCVRLSTCEEYLRTEHGPKGVVLLKHITKAPERPQRYPGLEGRIKVTATSERVTMSLPRTMEGFKLFYAMHWICLVLWRNPCGGLQASSGEFIGNLFVLDTLYPLSNLSRPDTSCWSKLFGSAWWLSMRFQDMLRLSAIEYPVSSGPGIVFMGYSIALASELQATKGKWSQTQNVGDLSERVLLGWCPEARIVLGTDEAPKALLAQSSALAQLGGQVGFSFSRSSNTIPIQFSPSGNYVECLRNSTMEQIIVYDTMLLVYSEDIPSHEIRSDVPRADPGGSCSNNGDLASFEALKDKSSLVIEGSGCDELTVRDLIMGFSINISKALVHKPSGRRIYGYEFMDVVRDSPPNELLERQGLAWSPLLGELDCLFCSNFGDAIKGNRDVCLDSPCNRVLTGQDMMAAPTSSITAMWTRYPSLQLTLQASGQRLSDKGGGCWIPTGTTTFEKCSHQKGQMSC</sequence>
<keyword evidence="2" id="KW-1185">Reference proteome</keyword>
<dbReference type="EMBL" id="JBFXLU010000389">
    <property type="protein sequence ID" value="KAL2827673.1"/>
    <property type="molecule type" value="Genomic_DNA"/>
</dbReference>
<evidence type="ECO:0000313" key="2">
    <source>
        <dbReference type="Proteomes" id="UP001610446"/>
    </source>
</evidence>
<dbReference type="Proteomes" id="UP001610446">
    <property type="component" value="Unassembled WGS sequence"/>
</dbReference>
<gene>
    <name evidence="1" type="ORF">BJY01DRAFT_241106</name>
</gene>